<evidence type="ECO:0000313" key="2">
    <source>
        <dbReference type="Proteomes" id="UP000243978"/>
    </source>
</evidence>
<dbReference type="OrthoDB" id="442188at2"/>
<dbReference type="Proteomes" id="UP000243978">
    <property type="component" value="Unassembled WGS sequence"/>
</dbReference>
<accession>A0A2T6BLS0</accession>
<evidence type="ECO:0000313" key="1">
    <source>
        <dbReference type="EMBL" id="PTX57024.1"/>
    </source>
</evidence>
<protein>
    <submittedName>
        <fullName evidence="1">Uncharacterized protein</fullName>
    </submittedName>
</protein>
<comment type="caution">
    <text evidence="1">The sequence shown here is derived from an EMBL/GenBank/DDBJ whole genome shotgun (WGS) entry which is preliminary data.</text>
</comment>
<keyword evidence="2" id="KW-1185">Reference proteome</keyword>
<reference evidence="1 2" key="1">
    <citation type="submission" date="2018-04" db="EMBL/GenBank/DDBJ databases">
        <title>Genomic Encyclopedia of Archaeal and Bacterial Type Strains, Phase II (KMG-II): from individual species to whole genera.</title>
        <authorList>
            <person name="Goeker M."/>
        </authorList>
    </citation>
    <scope>NUCLEOTIDE SEQUENCE [LARGE SCALE GENOMIC DNA]</scope>
    <source>
        <strain evidence="1 2">DSM 100977</strain>
    </source>
</reference>
<dbReference type="EMBL" id="QBKS01000001">
    <property type="protein sequence ID" value="PTX57024.1"/>
    <property type="molecule type" value="Genomic_DNA"/>
</dbReference>
<dbReference type="AlphaFoldDB" id="A0A2T6BLS0"/>
<dbReference type="RefSeq" id="WP_107845161.1">
    <property type="nucleotide sequence ID" value="NZ_QBKS01000001.1"/>
</dbReference>
<sequence length="167" mass="18544">MIEGLKKHHTQTCGPLEVSAYFAPTTDLAHLRDIGIEDPYEHSIAFEIVNRDGPAGLTAQLQDPAPLAFFFKIARQDREGRFIDITQSQIDPLHTGEPTPREIRFAANGDRNFARISYAAFRTITDAANLTTGRYRITLEPFEIVTVDGKACLSTVPPMEIEVDGTL</sequence>
<proteinExistence type="predicted"/>
<gene>
    <name evidence="1" type="ORF">C8N43_1689</name>
</gene>
<organism evidence="1 2">
    <name type="scientific">Litoreibacter ponti</name>
    <dbReference type="NCBI Taxonomy" id="1510457"/>
    <lineage>
        <taxon>Bacteria</taxon>
        <taxon>Pseudomonadati</taxon>
        <taxon>Pseudomonadota</taxon>
        <taxon>Alphaproteobacteria</taxon>
        <taxon>Rhodobacterales</taxon>
        <taxon>Roseobacteraceae</taxon>
        <taxon>Litoreibacter</taxon>
    </lineage>
</organism>
<name>A0A2T6BLS0_9RHOB</name>